<feature type="region of interest" description="Disordered" evidence="1">
    <location>
        <begin position="71"/>
        <end position="109"/>
    </location>
</feature>
<dbReference type="Gramene" id="OE9A011052T1">
    <property type="protein sequence ID" value="OE9A011052C1"/>
    <property type="gene ID" value="OE9A011052"/>
</dbReference>
<keyword evidence="3" id="KW-1185">Reference proteome</keyword>
<evidence type="ECO:0000313" key="2">
    <source>
        <dbReference type="EMBL" id="CAA3021597.1"/>
    </source>
</evidence>
<feature type="region of interest" description="Disordered" evidence="1">
    <location>
        <begin position="128"/>
        <end position="170"/>
    </location>
</feature>
<feature type="compositionally biased region" description="Basic and acidic residues" evidence="1">
    <location>
        <begin position="147"/>
        <end position="169"/>
    </location>
</feature>
<dbReference type="OrthoDB" id="444540at2759"/>
<dbReference type="EMBL" id="CACTIH010009057">
    <property type="protein sequence ID" value="CAA3021597.1"/>
    <property type="molecule type" value="Genomic_DNA"/>
</dbReference>
<comment type="caution">
    <text evidence="2">The sequence shown here is derived from an EMBL/GenBank/DDBJ whole genome shotgun (WGS) entry which is preliminary data.</text>
</comment>
<accession>A0A8S0UUR5</accession>
<reference evidence="2 3" key="1">
    <citation type="submission" date="2019-12" db="EMBL/GenBank/DDBJ databases">
        <authorList>
            <person name="Alioto T."/>
            <person name="Alioto T."/>
            <person name="Gomez Garrido J."/>
        </authorList>
    </citation>
    <scope>NUCLEOTIDE SEQUENCE [LARGE SCALE GENOMIC DNA]</scope>
</reference>
<dbReference type="Proteomes" id="UP000594638">
    <property type="component" value="Unassembled WGS sequence"/>
</dbReference>
<evidence type="ECO:0000313" key="3">
    <source>
        <dbReference type="Proteomes" id="UP000594638"/>
    </source>
</evidence>
<dbReference type="AlphaFoldDB" id="A0A8S0UUR5"/>
<gene>
    <name evidence="2" type="ORF">OLEA9_A011052</name>
</gene>
<organism evidence="2 3">
    <name type="scientific">Olea europaea subsp. europaea</name>
    <dbReference type="NCBI Taxonomy" id="158383"/>
    <lineage>
        <taxon>Eukaryota</taxon>
        <taxon>Viridiplantae</taxon>
        <taxon>Streptophyta</taxon>
        <taxon>Embryophyta</taxon>
        <taxon>Tracheophyta</taxon>
        <taxon>Spermatophyta</taxon>
        <taxon>Magnoliopsida</taxon>
        <taxon>eudicotyledons</taxon>
        <taxon>Gunneridae</taxon>
        <taxon>Pentapetalae</taxon>
        <taxon>asterids</taxon>
        <taxon>lamiids</taxon>
        <taxon>Lamiales</taxon>
        <taxon>Oleaceae</taxon>
        <taxon>Oleeae</taxon>
        <taxon>Olea</taxon>
    </lineage>
</organism>
<sequence>MCDLKLLESEMEMPYMNGVQYNKPIQLTSSFESRRRTMHRTKRSVEDVGTSEKSVSSVLLLMDNNIGQAHSLDDDDDFVAPPPRRQEPSAHGKSPIIEGPTVAHHSQEEPQLMGYNGMTAMEEIIRQSDDKTSKRGVGQTEAPGVGDQEHHGAGRSDKAQRKGKGKMDPSDDLFFSLEPPLFDLGIEFTPPNVLHSEETQKRIDSIISDMVTATKTVEDEGSPTTEPTSVLPVKRVLRPTRVSQSPFCCRTGEGKLFKHDDNVVVFKDYKDNVDKVDKLAFMGWF</sequence>
<evidence type="ECO:0000256" key="1">
    <source>
        <dbReference type="SAM" id="MobiDB-lite"/>
    </source>
</evidence>
<protein>
    <submittedName>
        <fullName evidence="2">Uncharacterized protein</fullName>
    </submittedName>
</protein>
<name>A0A8S0UUR5_OLEEU</name>
<proteinExistence type="predicted"/>